<protein>
    <recommendedName>
        <fullName evidence="4">BZIP domain-containing protein</fullName>
    </recommendedName>
</protein>
<evidence type="ECO:0000313" key="3">
    <source>
        <dbReference type="Proteomes" id="UP000799438"/>
    </source>
</evidence>
<dbReference type="RefSeq" id="XP_033399498.1">
    <property type="nucleotide sequence ID" value="XM_033541948.1"/>
</dbReference>
<evidence type="ECO:0000256" key="1">
    <source>
        <dbReference type="SAM" id="MobiDB-lite"/>
    </source>
</evidence>
<dbReference type="OrthoDB" id="4505928at2759"/>
<organism evidence="2 3">
    <name type="scientific">Aplosporella prunicola CBS 121167</name>
    <dbReference type="NCBI Taxonomy" id="1176127"/>
    <lineage>
        <taxon>Eukaryota</taxon>
        <taxon>Fungi</taxon>
        <taxon>Dikarya</taxon>
        <taxon>Ascomycota</taxon>
        <taxon>Pezizomycotina</taxon>
        <taxon>Dothideomycetes</taxon>
        <taxon>Dothideomycetes incertae sedis</taxon>
        <taxon>Botryosphaeriales</taxon>
        <taxon>Aplosporellaceae</taxon>
        <taxon>Aplosporella</taxon>
    </lineage>
</organism>
<reference evidence="2" key="1">
    <citation type="journal article" date="2020" name="Stud. Mycol.">
        <title>101 Dothideomycetes genomes: a test case for predicting lifestyles and emergence of pathogens.</title>
        <authorList>
            <person name="Haridas S."/>
            <person name="Albert R."/>
            <person name="Binder M."/>
            <person name="Bloem J."/>
            <person name="Labutti K."/>
            <person name="Salamov A."/>
            <person name="Andreopoulos B."/>
            <person name="Baker S."/>
            <person name="Barry K."/>
            <person name="Bills G."/>
            <person name="Bluhm B."/>
            <person name="Cannon C."/>
            <person name="Castanera R."/>
            <person name="Culley D."/>
            <person name="Daum C."/>
            <person name="Ezra D."/>
            <person name="Gonzalez J."/>
            <person name="Henrissat B."/>
            <person name="Kuo A."/>
            <person name="Liang C."/>
            <person name="Lipzen A."/>
            <person name="Lutzoni F."/>
            <person name="Magnuson J."/>
            <person name="Mondo S."/>
            <person name="Nolan M."/>
            <person name="Ohm R."/>
            <person name="Pangilinan J."/>
            <person name="Park H.-J."/>
            <person name="Ramirez L."/>
            <person name="Alfaro M."/>
            <person name="Sun H."/>
            <person name="Tritt A."/>
            <person name="Yoshinaga Y."/>
            <person name="Zwiers L.-H."/>
            <person name="Turgeon B."/>
            <person name="Goodwin S."/>
            <person name="Spatafora J."/>
            <person name="Crous P."/>
            <person name="Grigoriev I."/>
        </authorList>
    </citation>
    <scope>NUCLEOTIDE SEQUENCE</scope>
    <source>
        <strain evidence="2">CBS 121167</strain>
    </source>
</reference>
<dbReference type="PANTHER" id="PTHR42070">
    <property type="entry name" value="FILAMENT ASSOCIATED PROTEIN, PUTATIVE (AFU_ORTHOLOGUE AFUA_8G06630)-RELATED"/>
    <property type="match status" value="1"/>
</dbReference>
<dbReference type="GeneID" id="54299445"/>
<evidence type="ECO:0000313" key="2">
    <source>
        <dbReference type="EMBL" id="KAF2143786.1"/>
    </source>
</evidence>
<dbReference type="AlphaFoldDB" id="A0A6A6BIG0"/>
<gene>
    <name evidence="2" type="ORF">K452DRAFT_296765</name>
</gene>
<name>A0A6A6BIG0_9PEZI</name>
<feature type="region of interest" description="Disordered" evidence="1">
    <location>
        <begin position="1"/>
        <end position="22"/>
    </location>
</feature>
<proteinExistence type="predicted"/>
<feature type="region of interest" description="Disordered" evidence="1">
    <location>
        <begin position="103"/>
        <end position="122"/>
    </location>
</feature>
<dbReference type="EMBL" id="ML995481">
    <property type="protein sequence ID" value="KAF2143786.1"/>
    <property type="molecule type" value="Genomic_DNA"/>
</dbReference>
<evidence type="ECO:0008006" key="4">
    <source>
        <dbReference type="Google" id="ProtNLM"/>
    </source>
</evidence>
<sequence>MDSHTQRDNLARIRDNQRRSRARRKEYLQELETKYRNCEQQGVEASAEIQAAARRVLEENKRLKALLRQKGVSDTEIDSCMNQGGGCSSSSVQQLDTMLKTKRPCNGERGCGKSQSSQDPVPIPRIAVDTSRQQTVQPLPQLQPSYAEMDSRRMSTFSTASILSARSPMSVSGMMPSPAESIDSIPPPFTSGPAVSTFMYDSNPCSAISYFNEPAQATWAYYPDPSTQAATGTYMVADNTTSCIHAANVIRGMQHDVGPELERDLGCSDPNQDCTVDNTLVFNVMEQHMRL</sequence>
<dbReference type="PANTHER" id="PTHR42070:SF1">
    <property type="entry name" value="FILAMENT ASSOCIATED PROTEIN, PUTATIVE (AFU_ORTHOLOGUE AFUA_8G06630)-RELATED"/>
    <property type="match status" value="1"/>
</dbReference>
<keyword evidence="3" id="KW-1185">Reference proteome</keyword>
<feature type="compositionally biased region" description="Basic and acidic residues" evidence="1">
    <location>
        <begin position="1"/>
        <end position="18"/>
    </location>
</feature>
<accession>A0A6A6BIG0</accession>
<dbReference type="Proteomes" id="UP000799438">
    <property type="component" value="Unassembled WGS sequence"/>
</dbReference>
<dbReference type="CDD" id="cd14688">
    <property type="entry name" value="bZIP_YAP"/>
    <property type="match status" value="1"/>
</dbReference>